<dbReference type="PRINTS" id="PR00723">
    <property type="entry name" value="SUBTILISIN"/>
</dbReference>
<dbReference type="InterPro" id="IPR050131">
    <property type="entry name" value="Peptidase_S8_subtilisin-like"/>
</dbReference>
<evidence type="ECO:0000256" key="4">
    <source>
        <dbReference type="ARBA" id="ARBA00022825"/>
    </source>
</evidence>
<protein>
    <submittedName>
        <fullName evidence="8">S8 family serine peptidase</fullName>
    </submittedName>
</protein>
<gene>
    <name evidence="8" type="ORF">RBH19_02105</name>
</gene>
<dbReference type="PROSITE" id="PS51892">
    <property type="entry name" value="SUBTILASE"/>
    <property type="match status" value="1"/>
</dbReference>
<proteinExistence type="inferred from homology"/>
<dbReference type="PROSITE" id="PS00138">
    <property type="entry name" value="SUBTILASE_SER"/>
    <property type="match status" value="1"/>
</dbReference>
<organism evidence="8 9">
    <name type="scientific">Natronospira bacteriovora</name>
    <dbReference type="NCBI Taxonomy" id="3069753"/>
    <lineage>
        <taxon>Bacteria</taxon>
        <taxon>Pseudomonadati</taxon>
        <taxon>Pseudomonadota</taxon>
        <taxon>Gammaproteobacteria</taxon>
        <taxon>Natronospirales</taxon>
        <taxon>Natronospiraceae</taxon>
        <taxon>Natronospira</taxon>
    </lineage>
</organism>
<dbReference type="Gene3D" id="3.40.50.200">
    <property type="entry name" value="Peptidase S8/S53 domain"/>
    <property type="match status" value="1"/>
</dbReference>
<evidence type="ECO:0000313" key="9">
    <source>
        <dbReference type="Proteomes" id="UP001239019"/>
    </source>
</evidence>
<keyword evidence="2 5" id="KW-0645">Protease</keyword>
<feature type="active site" description="Charge relay system" evidence="5">
    <location>
        <position position="189"/>
    </location>
</feature>
<evidence type="ECO:0000256" key="1">
    <source>
        <dbReference type="ARBA" id="ARBA00011073"/>
    </source>
</evidence>
<dbReference type="SUPFAM" id="SSF52743">
    <property type="entry name" value="Subtilisin-like"/>
    <property type="match status" value="1"/>
</dbReference>
<comment type="similarity">
    <text evidence="1 5 6">Belongs to the peptidase S8 family.</text>
</comment>
<dbReference type="EMBL" id="JAVDDT010000001">
    <property type="protein sequence ID" value="MDQ2068666.1"/>
    <property type="molecule type" value="Genomic_DNA"/>
</dbReference>
<dbReference type="Proteomes" id="UP001239019">
    <property type="component" value="Unassembled WGS sequence"/>
</dbReference>
<dbReference type="PROSITE" id="PS00136">
    <property type="entry name" value="SUBTILASE_ASP"/>
    <property type="match status" value="1"/>
</dbReference>
<evidence type="ECO:0000256" key="6">
    <source>
        <dbReference type="RuleBase" id="RU003355"/>
    </source>
</evidence>
<keyword evidence="9" id="KW-1185">Reference proteome</keyword>
<dbReference type="InterPro" id="IPR036852">
    <property type="entry name" value="Peptidase_S8/S53_dom_sf"/>
</dbReference>
<accession>A0ABU0W3R7</accession>
<feature type="active site" description="Charge relay system" evidence="5">
    <location>
        <position position="144"/>
    </location>
</feature>
<evidence type="ECO:0000313" key="8">
    <source>
        <dbReference type="EMBL" id="MDQ2068666.1"/>
    </source>
</evidence>
<evidence type="ECO:0000256" key="5">
    <source>
        <dbReference type="PROSITE-ProRule" id="PRU01240"/>
    </source>
</evidence>
<evidence type="ECO:0000256" key="3">
    <source>
        <dbReference type="ARBA" id="ARBA00022801"/>
    </source>
</evidence>
<keyword evidence="4 5" id="KW-0720">Serine protease</keyword>
<dbReference type="InterPro" id="IPR023828">
    <property type="entry name" value="Peptidase_S8_Ser-AS"/>
</dbReference>
<reference evidence="8 9" key="1">
    <citation type="submission" date="2023-08" db="EMBL/GenBank/DDBJ databases">
        <title>Whole-genome sequencing of halo(alkali)philic microorganisms from hypersaline lakes.</title>
        <authorList>
            <person name="Sorokin D.Y."/>
            <person name="Abbas B."/>
            <person name="Merkel A.Y."/>
        </authorList>
    </citation>
    <scope>NUCLEOTIDE SEQUENCE [LARGE SCALE GENOMIC DNA]</scope>
    <source>
        <strain evidence="8 9">AB-CW4</strain>
    </source>
</reference>
<evidence type="ECO:0000259" key="7">
    <source>
        <dbReference type="Pfam" id="PF00082"/>
    </source>
</evidence>
<sequence length="461" mass="47838">MRKKLLFPLIAFFILLTFAGSAMAERYIILYKQNNVPQNLVSSIEAAGGELLTSFDHLGIAIARSDNANFSDLMAGDNRVRSVGIEPAMALPDVSQVEFPNSGPTADDWLFNDGLLWGIERVHAPEAWAAGVTGSHNTTVAVIDTGIAWNHPDLAPNVTHVACYSSAGYHEGLWVAGAPCNPYPSQSDHGTHVAGTVAAAFGGAGAVGVGPNLALASYNTFEIIPGCGLCAFSSSRWLAMLDAADRGFQVINMSLGALGRYGQGQGTDGLATFVAADNRIANAVVSAGTSIVASAGNAGLNLNGTLINLPGGLPGIVNVGASGIQPAPRYQPGVSFDVRAFYSNYGAAIDVAAPGGDCGQIGICDPATRPADWFEYLVLSTIVFPNEACAQTASCGLGFGWKAGTSMASPHAAGVVGLIRDENPDLSARQAVNRLQRDADRIHGNRQEFGSGIVDARAAIH</sequence>
<dbReference type="PANTHER" id="PTHR43806">
    <property type="entry name" value="PEPTIDASE S8"/>
    <property type="match status" value="1"/>
</dbReference>
<comment type="caution">
    <text evidence="8">The sequence shown here is derived from an EMBL/GenBank/DDBJ whole genome shotgun (WGS) entry which is preliminary data.</text>
</comment>
<keyword evidence="3 5" id="KW-0378">Hydrolase</keyword>
<dbReference type="InterPro" id="IPR000209">
    <property type="entry name" value="Peptidase_S8/S53_dom"/>
</dbReference>
<dbReference type="PANTHER" id="PTHR43806:SF11">
    <property type="entry name" value="CEREVISIN-RELATED"/>
    <property type="match status" value="1"/>
</dbReference>
<dbReference type="Pfam" id="PF00082">
    <property type="entry name" value="Peptidase_S8"/>
    <property type="match status" value="1"/>
</dbReference>
<dbReference type="InterPro" id="IPR023827">
    <property type="entry name" value="Peptidase_S8_Asp-AS"/>
</dbReference>
<feature type="active site" description="Charge relay system" evidence="5">
    <location>
        <position position="406"/>
    </location>
</feature>
<evidence type="ECO:0000256" key="2">
    <source>
        <dbReference type="ARBA" id="ARBA00022670"/>
    </source>
</evidence>
<dbReference type="RefSeq" id="WP_306727148.1">
    <property type="nucleotide sequence ID" value="NZ_JAVDDT010000001.1"/>
</dbReference>
<name>A0ABU0W3R7_9GAMM</name>
<dbReference type="InterPro" id="IPR015500">
    <property type="entry name" value="Peptidase_S8_subtilisin-rel"/>
</dbReference>
<dbReference type="PROSITE" id="PS00137">
    <property type="entry name" value="SUBTILASE_HIS"/>
    <property type="match status" value="1"/>
</dbReference>
<dbReference type="InterPro" id="IPR022398">
    <property type="entry name" value="Peptidase_S8_His-AS"/>
</dbReference>
<feature type="domain" description="Peptidase S8/S53" evidence="7">
    <location>
        <begin position="136"/>
        <end position="452"/>
    </location>
</feature>